<dbReference type="Proteomes" id="UP000186817">
    <property type="component" value="Unassembled WGS sequence"/>
</dbReference>
<feature type="compositionally biased region" description="Polar residues" evidence="1">
    <location>
        <begin position="67"/>
        <end position="77"/>
    </location>
</feature>
<name>A0A1Q9DMX6_SYMMI</name>
<evidence type="ECO:0000313" key="3">
    <source>
        <dbReference type="Proteomes" id="UP000186817"/>
    </source>
</evidence>
<feature type="region of interest" description="Disordered" evidence="1">
    <location>
        <begin position="1"/>
        <end position="21"/>
    </location>
</feature>
<dbReference type="EMBL" id="LSRX01000464">
    <property type="protein sequence ID" value="OLP96534.1"/>
    <property type="molecule type" value="Genomic_DNA"/>
</dbReference>
<dbReference type="OrthoDB" id="10374388at2759"/>
<dbReference type="AlphaFoldDB" id="A0A1Q9DMX6"/>
<accession>A0A1Q9DMX6</accession>
<comment type="caution">
    <text evidence="2">The sequence shown here is derived from an EMBL/GenBank/DDBJ whole genome shotgun (WGS) entry which is preliminary data.</text>
</comment>
<evidence type="ECO:0000313" key="2">
    <source>
        <dbReference type="EMBL" id="OLP96534.1"/>
    </source>
</evidence>
<feature type="region of interest" description="Disordered" evidence="1">
    <location>
        <begin position="36"/>
        <end position="77"/>
    </location>
</feature>
<reference evidence="2 3" key="1">
    <citation type="submission" date="2016-02" db="EMBL/GenBank/DDBJ databases">
        <title>Genome analysis of coral dinoflagellate symbionts highlights evolutionary adaptations to a symbiotic lifestyle.</title>
        <authorList>
            <person name="Aranda M."/>
            <person name="Li Y."/>
            <person name="Liew Y.J."/>
            <person name="Baumgarten S."/>
            <person name="Simakov O."/>
            <person name="Wilson M."/>
            <person name="Piel J."/>
            <person name="Ashoor H."/>
            <person name="Bougouffa S."/>
            <person name="Bajic V.B."/>
            <person name="Ryu T."/>
            <person name="Ravasi T."/>
            <person name="Bayer T."/>
            <person name="Micklem G."/>
            <person name="Kim H."/>
            <person name="Bhak J."/>
            <person name="Lajeunesse T.C."/>
            <person name="Voolstra C.R."/>
        </authorList>
    </citation>
    <scope>NUCLEOTIDE SEQUENCE [LARGE SCALE GENOMIC DNA]</scope>
    <source>
        <strain evidence="2 3">CCMP2467</strain>
    </source>
</reference>
<proteinExistence type="predicted"/>
<keyword evidence="3" id="KW-1185">Reference proteome</keyword>
<feature type="region of interest" description="Disordered" evidence="1">
    <location>
        <begin position="93"/>
        <end position="164"/>
    </location>
</feature>
<gene>
    <name evidence="2" type="ORF">AK812_SmicGene21218</name>
</gene>
<evidence type="ECO:0000256" key="1">
    <source>
        <dbReference type="SAM" id="MobiDB-lite"/>
    </source>
</evidence>
<sequence length="260" mass="28164">MSSRLRPRSASLKALPPDAPCSPSIEVAGLAAGHWNVNSKEKPGGLGGQRLPHRPLKSVSLKLAKESSPTASTRSNSAGAAFGDLLLDARQCARQASHSSGPPSHGNEVPTATQTVSAGPVPSGRPSQASRSRTGGEKMVSTAPAAVGRPPPPPKNPATSEVLPSSNRAAQRLHADARLQARQFYLRCLDDGYAFCIQAKQERLREFPLEDWCLWQKAKSRLKCPCWDLREYLLGVPREFLHQKDRKLEKRNKAAEVRTG</sequence>
<protein>
    <submittedName>
        <fullName evidence="2">Uncharacterized protein</fullName>
    </submittedName>
</protein>
<organism evidence="2 3">
    <name type="scientific">Symbiodinium microadriaticum</name>
    <name type="common">Dinoflagellate</name>
    <name type="synonym">Zooxanthella microadriatica</name>
    <dbReference type="NCBI Taxonomy" id="2951"/>
    <lineage>
        <taxon>Eukaryota</taxon>
        <taxon>Sar</taxon>
        <taxon>Alveolata</taxon>
        <taxon>Dinophyceae</taxon>
        <taxon>Suessiales</taxon>
        <taxon>Symbiodiniaceae</taxon>
        <taxon>Symbiodinium</taxon>
    </lineage>
</organism>